<accession>A0ABW7YWQ9</accession>
<proteinExistence type="predicted"/>
<organism evidence="2 3">
    <name type="scientific">Nonomuraea typhae</name>
    <dbReference type="NCBI Taxonomy" id="2603600"/>
    <lineage>
        <taxon>Bacteria</taxon>
        <taxon>Bacillati</taxon>
        <taxon>Actinomycetota</taxon>
        <taxon>Actinomycetes</taxon>
        <taxon>Streptosporangiales</taxon>
        <taxon>Streptosporangiaceae</taxon>
        <taxon>Nonomuraea</taxon>
    </lineage>
</organism>
<gene>
    <name evidence="2" type="ORF">ACIBG2_20155</name>
</gene>
<dbReference type="PANTHER" id="PTHR40763:SF5">
    <property type="entry name" value="MEMBRANE PROTEIN"/>
    <property type="match status" value="1"/>
</dbReference>
<dbReference type="Proteomes" id="UP001612741">
    <property type="component" value="Unassembled WGS sequence"/>
</dbReference>
<dbReference type="InterPro" id="IPR012551">
    <property type="entry name" value="DUF1707_SHOCT-like"/>
</dbReference>
<comment type="caution">
    <text evidence="2">The sequence shown here is derived from an EMBL/GenBank/DDBJ whole genome shotgun (WGS) entry which is preliminary data.</text>
</comment>
<evidence type="ECO:0000313" key="3">
    <source>
        <dbReference type="Proteomes" id="UP001612741"/>
    </source>
</evidence>
<reference evidence="2 3" key="1">
    <citation type="submission" date="2024-10" db="EMBL/GenBank/DDBJ databases">
        <title>The Natural Products Discovery Center: Release of the First 8490 Sequenced Strains for Exploring Actinobacteria Biosynthetic Diversity.</title>
        <authorList>
            <person name="Kalkreuter E."/>
            <person name="Kautsar S.A."/>
            <person name="Yang D."/>
            <person name="Bader C.D."/>
            <person name="Teijaro C.N."/>
            <person name="Fluegel L."/>
            <person name="Davis C.M."/>
            <person name="Simpson J.R."/>
            <person name="Lauterbach L."/>
            <person name="Steele A.D."/>
            <person name="Gui C."/>
            <person name="Meng S."/>
            <person name="Li G."/>
            <person name="Viehrig K."/>
            <person name="Ye F."/>
            <person name="Su P."/>
            <person name="Kiefer A.F."/>
            <person name="Nichols A."/>
            <person name="Cepeda A.J."/>
            <person name="Yan W."/>
            <person name="Fan B."/>
            <person name="Jiang Y."/>
            <person name="Adhikari A."/>
            <person name="Zheng C.-J."/>
            <person name="Schuster L."/>
            <person name="Cowan T.M."/>
            <person name="Smanski M.J."/>
            <person name="Chevrette M.G."/>
            <person name="De Carvalho L.P.S."/>
            <person name="Shen B."/>
        </authorList>
    </citation>
    <scope>NUCLEOTIDE SEQUENCE [LARGE SCALE GENOMIC DNA]</scope>
    <source>
        <strain evidence="2 3">NPDC050545</strain>
    </source>
</reference>
<evidence type="ECO:0000313" key="2">
    <source>
        <dbReference type="EMBL" id="MFI6499713.1"/>
    </source>
</evidence>
<feature type="domain" description="DUF1707" evidence="1">
    <location>
        <begin position="7"/>
        <end position="59"/>
    </location>
</feature>
<protein>
    <submittedName>
        <fullName evidence="2">DUF1707 domain-containing protein</fullName>
    </submittedName>
</protein>
<sequence length="207" mass="23350">MTDRPEIRASDQDRDRIGEMLRVAVSEGRIDLEELNERLDRTYRARTLRELDEIVADLPGGGGPPTQAMPGPPTGALPATRHAPLPAPQPGEVLQLHTRSGKIRQEGRWVVPPRITAKAHRFGTVRIDFTRAECPYREVPVDVEITSWFGDVVIIVPVDWWVQDDEVVRRLMGAVHNRPIVSPSQAAVIVRLTGYVQTGDVWVRYRR</sequence>
<dbReference type="EMBL" id="JBITGY010000005">
    <property type="protein sequence ID" value="MFI6499713.1"/>
    <property type="molecule type" value="Genomic_DNA"/>
</dbReference>
<dbReference type="Pfam" id="PF08044">
    <property type="entry name" value="DUF1707"/>
    <property type="match status" value="1"/>
</dbReference>
<evidence type="ECO:0000259" key="1">
    <source>
        <dbReference type="Pfam" id="PF08044"/>
    </source>
</evidence>
<dbReference type="PANTHER" id="PTHR40763">
    <property type="entry name" value="MEMBRANE PROTEIN-RELATED"/>
    <property type="match status" value="1"/>
</dbReference>
<name>A0ABW7YWQ9_9ACTN</name>
<keyword evidence="3" id="KW-1185">Reference proteome</keyword>
<dbReference type="RefSeq" id="WP_397083194.1">
    <property type="nucleotide sequence ID" value="NZ_JBITGY010000005.1"/>
</dbReference>